<evidence type="ECO:0000256" key="1">
    <source>
        <dbReference type="ARBA" id="ARBA00023180"/>
    </source>
</evidence>
<keyword evidence="2" id="KW-0732">Signal</keyword>
<feature type="signal peptide" evidence="2">
    <location>
        <begin position="1"/>
        <end position="26"/>
    </location>
</feature>
<dbReference type="Gene3D" id="2.60.40.60">
    <property type="entry name" value="Cadherins"/>
    <property type="match status" value="1"/>
</dbReference>
<feature type="chain" id="PRO_5034098691" description="Cadherin N-terminal domain-containing protein" evidence="2">
    <location>
        <begin position="27"/>
        <end position="74"/>
    </location>
</feature>
<evidence type="ECO:0000313" key="5">
    <source>
        <dbReference type="Proteomes" id="UP000694621"/>
    </source>
</evidence>
<sequence>MISPGQTKKLWTRCVAVLWFLHLCGAQILYSVSEEISKGTVVGNIAKDLNLNTQDLESTGLRIVSGHNKSTNQH</sequence>
<protein>
    <recommendedName>
        <fullName evidence="3">Cadherin N-terminal domain-containing protein</fullName>
    </recommendedName>
</protein>
<dbReference type="FunFam" id="2.60.40.60:FF:000398">
    <property type="entry name" value="Protocadherin cluster 1 gamma 26a"/>
    <property type="match status" value="1"/>
</dbReference>
<proteinExistence type="predicted"/>
<evidence type="ECO:0000256" key="2">
    <source>
        <dbReference type="SAM" id="SignalP"/>
    </source>
</evidence>
<dbReference type="Ensembl" id="ENSAMXT00005001530.1">
    <property type="protein sequence ID" value="ENSAMXP00005001374.1"/>
    <property type="gene ID" value="ENSAMXG00005000817.1"/>
</dbReference>
<evidence type="ECO:0000313" key="4">
    <source>
        <dbReference type="Ensembl" id="ENSAMXP00005001374.1"/>
    </source>
</evidence>
<dbReference type="Proteomes" id="UP000694621">
    <property type="component" value="Unplaced"/>
</dbReference>
<organism evidence="4 5">
    <name type="scientific">Astyanax mexicanus</name>
    <name type="common">Blind cave fish</name>
    <name type="synonym">Astyanax fasciatus mexicanus</name>
    <dbReference type="NCBI Taxonomy" id="7994"/>
    <lineage>
        <taxon>Eukaryota</taxon>
        <taxon>Metazoa</taxon>
        <taxon>Chordata</taxon>
        <taxon>Craniata</taxon>
        <taxon>Vertebrata</taxon>
        <taxon>Euteleostomi</taxon>
        <taxon>Actinopterygii</taxon>
        <taxon>Neopterygii</taxon>
        <taxon>Teleostei</taxon>
        <taxon>Ostariophysi</taxon>
        <taxon>Characiformes</taxon>
        <taxon>Characoidei</taxon>
        <taxon>Acestrorhamphidae</taxon>
        <taxon>Acestrorhamphinae</taxon>
        <taxon>Astyanax</taxon>
    </lineage>
</organism>
<name>A0A8B9GPM4_ASTMX</name>
<feature type="domain" description="Cadherin N-terminal" evidence="3">
    <location>
        <begin position="27"/>
        <end position="70"/>
    </location>
</feature>
<dbReference type="InterPro" id="IPR013164">
    <property type="entry name" value="Cadherin_N"/>
</dbReference>
<keyword evidence="1" id="KW-0325">Glycoprotein</keyword>
<accession>A0A8B9GPM4</accession>
<reference evidence="4" key="1">
    <citation type="submission" date="2025-08" db="UniProtKB">
        <authorList>
            <consortium name="Ensembl"/>
        </authorList>
    </citation>
    <scope>IDENTIFICATION</scope>
</reference>
<dbReference type="AlphaFoldDB" id="A0A8B9GPM4"/>
<dbReference type="Pfam" id="PF08266">
    <property type="entry name" value="Cadherin_2"/>
    <property type="match status" value="1"/>
</dbReference>
<evidence type="ECO:0000259" key="3">
    <source>
        <dbReference type="Pfam" id="PF08266"/>
    </source>
</evidence>